<reference evidence="1 2" key="1">
    <citation type="journal article" date="2018" name="Sci. Data">
        <title>The draft genome sequence of cork oak.</title>
        <authorList>
            <person name="Ramos A.M."/>
            <person name="Usie A."/>
            <person name="Barbosa P."/>
            <person name="Barros P.M."/>
            <person name="Capote T."/>
            <person name="Chaves I."/>
            <person name="Simoes F."/>
            <person name="Abreu I."/>
            <person name="Carrasquinho I."/>
            <person name="Faro C."/>
            <person name="Guimaraes J.B."/>
            <person name="Mendonca D."/>
            <person name="Nobrega F."/>
            <person name="Rodrigues L."/>
            <person name="Saibo N.J.M."/>
            <person name="Varela M.C."/>
            <person name="Egas C."/>
            <person name="Matos J."/>
            <person name="Miguel C.M."/>
            <person name="Oliveira M.M."/>
            <person name="Ricardo C.P."/>
            <person name="Goncalves S."/>
        </authorList>
    </citation>
    <scope>NUCLEOTIDE SEQUENCE [LARGE SCALE GENOMIC DNA]</scope>
    <source>
        <strain evidence="2">cv. HL8</strain>
    </source>
</reference>
<evidence type="ECO:0000313" key="1">
    <source>
        <dbReference type="EMBL" id="KAK7825196.1"/>
    </source>
</evidence>
<organism evidence="1 2">
    <name type="scientific">Quercus suber</name>
    <name type="common">Cork oak</name>
    <dbReference type="NCBI Taxonomy" id="58331"/>
    <lineage>
        <taxon>Eukaryota</taxon>
        <taxon>Viridiplantae</taxon>
        <taxon>Streptophyta</taxon>
        <taxon>Embryophyta</taxon>
        <taxon>Tracheophyta</taxon>
        <taxon>Spermatophyta</taxon>
        <taxon>Magnoliopsida</taxon>
        <taxon>eudicotyledons</taxon>
        <taxon>Gunneridae</taxon>
        <taxon>Pentapetalae</taxon>
        <taxon>rosids</taxon>
        <taxon>fabids</taxon>
        <taxon>Fagales</taxon>
        <taxon>Fagaceae</taxon>
        <taxon>Quercus</taxon>
    </lineage>
</organism>
<dbReference type="Proteomes" id="UP000237347">
    <property type="component" value="Unassembled WGS sequence"/>
</dbReference>
<comment type="caution">
    <text evidence="1">The sequence shown here is derived from an EMBL/GenBank/DDBJ whole genome shotgun (WGS) entry which is preliminary data.</text>
</comment>
<keyword evidence="2" id="KW-1185">Reference proteome</keyword>
<dbReference type="EMBL" id="PKMF04000581">
    <property type="protein sequence ID" value="KAK7825196.1"/>
    <property type="molecule type" value="Genomic_DNA"/>
</dbReference>
<gene>
    <name evidence="1" type="ORF">CFP56_033623</name>
</gene>
<evidence type="ECO:0000313" key="2">
    <source>
        <dbReference type="Proteomes" id="UP000237347"/>
    </source>
</evidence>
<protein>
    <submittedName>
        <fullName evidence="1">Uncharacterized protein</fullName>
    </submittedName>
</protein>
<sequence>MASIGVKTFTYLLLG</sequence>
<name>A0AAW0JFQ3_QUESU</name>
<proteinExistence type="predicted"/>
<accession>A0AAW0JFQ3</accession>